<evidence type="ECO:0000313" key="1">
    <source>
        <dbReference type="EMBL" id="GIY19475.1"/>
    </source>
</evidence>
<protein>
    <submittedName>
        <fullName evidence="1">Uncharacterized protein</fullName>
    </submittedName>
</protein>
<proteinExistence type="predicted"/>
<reference evidence="1 2" key="1">
    <citation type="submission" date="2021-06" db="EMBL/GenBank/DDBJ databases">
        <title>Caerostris darwini draft genome.</title>
        <authorList>
            <person name="Kono N."/>
            <person name="Arakawa K."/>
        </authorList>
    </citation>
    <scope>NUCLEOTIDE SEQUENCE [LARGE SCALE GENOMIC DNA]</scope>
</reference>
<dbReference type="EMBL" id="BPLQ01006044">
    <property type="protein sequence ID" value="GIY19475.1"/>
    <property type="molecule type" value="Genomic_DNA"/>
</dbReference>
<keyword evidence="2" id="KW-1185">Reference proteome</keyword>
<dbReference type="AlphaFoldDB" id="A0AAV4RGX1"/>
<organism evidence="1 2">
    <name type="scientific">Caerostris darwini</name>
    <dbReference type="NCBI Taxonomy" id="1538125"/>
    <lineage>
        <taxon>Eukaryota</taxon>
        <taxon>Metazoa</taxon>
        <taxon>Ecdysozoa</taxon>
        <taxon>Arthropoda</taxon>
        <taxon>Chelicerata</taxon>
        <taxon>Arachnida</taxon>
        <taxon>Araneae</taxon>
        <taxon>Araneomorphae</taxon>
        <taxon>Entelegynae</taxon>
        <taxon>Araneoidea</taxon>
        <taxon>Araneidae</taxon>
        <taxon>Caerostris</taxon>
    </lineage>
</organism>
<dbReference type="Proteomes" id="UP001054837">
    <property type="component" value="Unassembled WGS sequence"/>
</dbReference>
<gene>
    <name evidence="1" type="ORF">CDAR_287071</name>
</gene>
<evidence type="ECO:0000313" key="2">
    <source>
        <dbReference type="Proteomes" id="UP001054837"/>
    </source>
</evidence>
<name>A0AAV4RGX1_9ARAC</name>
<accession>A0AAV4RGX1</accession>
<sequence>MTLPRVSSRALSYVTSSSSQTLNYPDTPPCHRQEALGSSSFAPLHSQNSSSKLFIPHQDLFILKISHQNSLLSKFLIKNHLFIIKNSSYSKFNNKSISFLINNSSYSKFLIKNSPYSKFLTKNYSFLIKNNSFSKFLIKNSSHSTKLPKRSFWSIKIPRSHLFRFPLYRSSHRHEKEVKAGRHSKKGSLSHLFARASAELPFQFPAKPKPHACGRGLRNAQFAVAFGFLPSSAAQTTIVHRRHLNYHKHSLTAVISVRP</sequence>
<comment type="caution">
    <text evidence="1">The sequence shown here is derived from an EMBL/GenBank/DDBJ whole genome shotgun (WGS) entry which is preliminary data.</text>
</comment>